<protein>
    <submittedName>
        <fullName evidence="1">Uncharacterized protein</fullName>
    </submittedName>
</protein>
<gene>
    <name evidence="1" type="ORF">F503_04033</name>
</gene>
<accession>S3BNA0</accession>
<evidence type="ECO:0000313" key="1">
    <source>
        <dbReference type="EMBL" id="EPE02684.1"/>
    </source>
</evidence>
<dbReference type="OMA" id="CECYLRW"/>
<organism evidence="1 2">
    <name type="scientific">Ophiostoma piceae (strain UAMH 11346)</name>
    <name type="common">Sap stain fungus</name>
    <dbReference type="NCBI Taxonomy" id="1262450"/>
    <lineage>
        <taxon>Eukaryota</taxon>
        <taxon>Fungi</taxon>
        <taxon>Dikarya</taxon>
        <taxon>Ascomycota</taxon>
        <taxon>Pezizomycotina</taxon>
        <taxon>Sordariomycetes</taxon>
        <taxon>Sordariomycetidae</taxon>
        <taxon>Ophiostomatales</taxon>
        <taxon>Ophiostomataceae</taxon>
        <taxon>Ophiostoma</taxon>
    </lineage>
</organism>
<dbReference type="AlphaFoldDB" id="S3BNA0"/>
<name>S3BNA0_OPHP1</name>
<proteinExistence type="predicted"/>
<reference evidence="1 2" key="1">
    <citation type="journal article" date="2013" name="BMC Genomics">
        <title>The genome and transcriptome of the pine saprophyte Ophiostoma piceae, and a comparison with the bark beetle-associated pine pathogen Grosmannia clavigera.</title>
        <authorList>
            <person name="Haridas S."/>
            <person name="Wang Y."/>
            <person name="Lim L."/>
            <person name="Massoumi Alamouti S."/>
            <person name="Jackman S."/>
            <person name="Docking R."/>
            <person name="Robertson G."/>
            <person name="Birol I."/>
            <person name="Bohlmann J."/>
            <person name="Breuil C."/>
        </authorList>
    </citation>
    <scope>NUCLEOTIDE SEQUENCE [LARGE SCALE GENOMIC DNA]</scope>
    <source>
        <strain evidence="1 2">UAMH 11346</strain>
    </source>
</reference>
<dbReference type="EMBL" id="KE148175">
    <property type="protein sequence ID" value="EPE02684.1"/>
    <property type="molecule type" value="Genomic_DNA"/>
</dbReference>
<dbReference type="VEuPathDB" id="FungiDB:F503_04033"/>
<dbReference type="HOGENOM" id="CLU_685304_0_0_1"/>
<evidence type="ECO:0000313" key="2">
    <source>
        <dbReference type="Proteomes" id="UP000016923"/>
    </source>
</evidence>
<sequence>MALDAPTRQIFPSKSTPFSSISTQMALKVTSSVQKLLSKEALCKQVSFQLSDNDISLEDALKGLCRQAFEPQADFAARTLSKFGIFGIAPNKYTTKAYWYEAMFSWAKVDTKNRLDSMQASLQTIRNTTQNDLWSPVWRRGLMFGLTALDGNSPGDASLNMGIQTLGKDIVQTIRGTMQSEVTINENRTGPLAAPARKKIETFGLIVGDITRLAKDTTGSVEQHRERHAEIVAKLADLFEQGYVVVTACSEVFNAYLQSSDERMEHLISFSGSEALVLFNSKNYGAFPIAATLSVAVLRLWLWFRSYRSTVLWKDLAEDVVSSVQVSYNFQVWLRVAYTTGAGTHEFTDAEFEAVKQLYAKFDMREPTRDDFTPQQLHARLVQNSESLQDSMQQISHRLSSS</sequence>
<dbReference type="Proteomes" id="UP000016923">
    <property type="component" value="Unassembled WGS sequence"/>
</dbReference>
<keyword evidence="2" id="KW-1185">Reference proteome</keyword>